<feature type="transmembrane region" description="Helical" evidence="1">
    <location>
        <begin position="7"/>
        <end position="25"/>
    </location>
</feature>
<reference evidence="2 3" key="1">
    <citation type="submission" date="2019-10" db="EMBL/GenBank/DDBJ databases">
        <title>Description of Paenibacillus terrestris sp. nov.</title>
        <authorList>
            <person name="Carlier A."/>
            <person name="Qi S."/>
        </authorList>
    </citation>
    <scope>NUCLEOTIDE SEQUENCE [LARGE SCALE GENOMIC DNA]</scope>
    <source>
        <strain evidence="2 3">LMG 31458</strain>
    </source>
</reference>
<keyword evidence="3" id="KW-1185">Reference proteome</keyword>
<proteinExistence type="predicted"/>
<comment type="caution">
    <text evidence="2">The sequence shown here is derived from an EMBL/GenBank/DDBJ whole genome shotgun (WGS) entry which is preliminary data.</text>
</comment>
<feature type="transmembrane region" description="Helical" evidence="1">
    <location>
        <begin position="71"/>
        <end position="91"/>
    </location>
</feature>
<evidence type="ECO:0000256" key="1">
    <source>
        <dbReference type="SAM" id="Phobius"/>
    </source>
</evidence>
<feature type="transmembrane region" description="Helical" evidence="1">
    <location>
        <begin position="152"/>
        <end position="170"/>
    </location>
</feature>
<gene>
    <name evidence="2" type="ORF">GC098_37455</name>
</gene>
<sequence length="226" mass="25891">MNPNMFIKLVIDLIMTVSMLVAMAYPITGNMVHELVGVVLFVLFMVHNFLNRRWYKTIFSGKYKVQQILSIAVNLLFLLTIAAALISAVPISRDILPFIPMNNEMIVRQIHVLSAYWGFILMAVHIGISWGRIINAARKMTGIITTSRVRTIAFRFLAVLIVVYGVQISFERDMGSRLLIYNPFGYWGFDETALRFVIDYLSIMGIYICGTHYTLKYLQKHEKAKA</sequence>
<accession>A0ABX1Y7Y6</accession>
<keyword evidence="1" id="KW-1133">Transmembrane helix</keyword>
<evidence type="ECO:0000313" key="2">
    <source>
        <dbReference type="EMBL" id="NOU76987.1"/>
    </source>
</evidence>
<dbReference type="RefSeq" id="WP_171649523.1">
    <property type="nucleotide sequence ID" value="NZ_WHOA01000250.1"/>
</dbReference>
<feature type="transmembrane region" description="Helical" evidence="1">
    <location>
        <begin position="31"/>
        <end position="50"/>
    </location>
</feature>
<keyword evidence="1" id="KW-0472">Membrane</keyword>
<name>A0ABX1Y7Y6_9BACL</name>
<organism evidence="2 3">
    <name type="scientific">Paenibacillus phytorum</name>
    <dbReference type="NCBI Taxonomy" id="2654977"/>
    <lineage>
        <taxon>Bacteria</taxon>
        <taxon>Bacillati</taxon>
        <taxon>Bacillota</taxon>
        <taxon>Bacilli</taxon>
        <taxon>Bacillales</taxon>
        <taxon>Paenibacillaceae</taxon>
        <taxon>Paenibacillus</taxon>
    </lineage>
</organism>
<feature type="transmembrane region" description="Helical" evidence="1">
    <location>
        <begin position="111"/>
        <end position="131"/>
    </location>
</feature>
<dbReference type="EMBL" id="WHOA01000250">
    <property type="protein sequence ID" value="NOU76987.1"/>
    <property type="molecule type" value="Genomic_DNA"/>
</dbReference>
<keyword evidence="1" id="KW-0812">Transmembrane</keyword>
<protein>
    <submittedName>
        <fullName evidence="2">DUF4405 domain-containing protein</fullName>
    </submittedName>
</protein>
<dbReference type="Proteomes" id="UP000616779">
    <property type="component" value="Unassembled WGS sequence"/>
</dbReference>
<evidence type="ECO:0000313" key="3">
    <source>
        <dbReference type="Proteomes" id="UP000616779"/>
    </source>
</evidence>
<feature type="transmembrane region" description="Helical" evidence="1">
    <location>
        <begin position="193"/>
        <end position="215"/>
    </location>
</feature>